<name>A0ABU9IYE4_9GAMM</name>
<dbReference type="PIRSF" id="PIRSF037442">
    <property type="entry name" value="UCP037442_abhydr"/>
    <property type="match status" value="1"/>
</dbReference>
<accession>A0ABU9IYE4</accession>
<dbReference type="Proteomes" id="UP001459204">
    <property type="component" value="Unassembled WGS sequence"/>
</dbReference>
<dbReference type="SUPFAM" id="SSF53474">
    <property type="entry name" value="alpha/beta-Hydrolases"/>
    <property type="match status" value="1"/>
</dbReference>
<dbReference type="RefSeq" id="WP_341725190.1">
    <property type="nucleotide sequence ID" value="NZ_JBBWWT010000002.1"/>
</dbReference>
<dbReference type="InterPro" id="IPR029058">
    <property type="entry name" value="AB_hydrolase_fold"/>
</dbReference>
<protein>
    <submittedName>
        <fullName evidence="2">Alpha/beta fold hydrolase</fullName>
    </submittedName>
</protein>
<proteinExistence type="predicted"/>
<dbReference type="Gene3D" id="3.40.50.1820">
    <property type="entry name" value="alpha/beta hydrolase"/>
    <property type="match status" value="1"/>
</dbReference>
<comment type="caution">
    <text evidence="2">The sequence shown here is derived from an EMBL/GenBank/DDBJ whole genome shotgun (WGS) entry which is preliminary data.</text>
</comment>
<evidence type="ECO:0000259" key="1">
    <source>
        <dbReference type="Pfam" id="PF12146"/>
    </source>
</evidence>
<feature type="domain" description="Serine aminopeptidase S33" evidence="1">
    <location>
        <begin position="34"/>
        <end position="169"/>
    </location>
</feature>
<dbReference type="GO" id="GO:0016787">
    <property type="term" value="F:hydrolase activity"/>
    <property type="evidence" value="ECO:0007669"/>
    <property type="project" value="UniProtKB-KW"/>
</dbReference>
<gene>
    <name evidence="2" type="ORF">AAD027_06440</name>
</gene>
<evidence type="ECO:0000313" key="2">
    <source>
        <dbReference type="EMBL" id="MEL1264011.1"/>
    </source>
</evidence>
<dbReference type="InterPro" id="IPR022742">
    <property type="entry name" value="Hydrolase_4"/>
</dbReference>
<organism evidence="2 3">
    <name type="scientific">Pseudoxanthomonas putridarboris</name>
    <dbReference type="NCBI Taxonomy" id="752605"/>
    <lineage>
        <taxon>Bacteria</taxon>
        <taxon>Pseudomonadati</taxon>
        <taxon>Pseudomonadota</taxon>
        <taxon>Gammaproteobacteria</taxon>
        <taxon>Lysobacterales</taxon>
        <taxon>Lysobacteraceae</taxon>
        <taxon>Pseudoxanthomonas</taxon>
    </lineage>
</organism>
<evidence type="ECO:0000313" key="3">
    <source>
        <dbReference type="Proteomes" id="UP001459204"/>
    </source>
</evidence>
<dbReference type="InterPro" id="IPR017208">
    <property type="entry name" value="UCP037442_abhydr"/>
</dbReference>
<dbReference type="Pfam" id="PF12146">
    <property type="entry name" value="Hydrolase_4"/>
    <property type="match status" value="1"/>
</dbReference>
<reference evidence="2 3" key="1">
    <citation type="submission" date="2024-04" db="EMBL/GenBank/DDBJ databases">
        <title>Draft genome sequence of Pseudoxanthomonas putridarboris WD12.</title>
        <authorList>
            <person name="Oh J."/>
        </authorList>
    </citation>
    <scope>NUCLEOTIDE SEQUENCE [LARGE SCALE GENOMIC DNA]</scope>
    <source>
        <strain evidence="2 3">WD12</strain>
    </source>
</reference>
<dbReference type="EMBL" id="JBBWWT010000002">
    <property type="protein sequence ID" value="MEL1264011.1"/>
    <property type="molecule type" value="Genomic_DNA"/>
</dbReference>
<keyword evidence="2" id="KW-0378">Hydrolase</keyword>
<keyword evidence="3" id="KW-1185">Reference proteome</keyword>
<sequence>MNAPTIPIASLEIPLACADGHRYMLLARMPARADGALLWLPALGVAARHYLPLAEALAARGIAVFVHEWRGNGSSSLRASRRQDWGYRELLEQDLPVSHAEVRRHAPAGTHMIGGHSLGGQLAACYLGQHPQGFARLWLVGSGTPHWRSFPAPRGWALPFFYQFAPWLADWRGAFPGRRLGFGGDEARGLIRDWARVGLSGRYRAAGWDVDLEAGMRQVTATSRGVLFDDDWLAPASSLRALLAKLPNSPHDVTVLHHAALGTRADHFAWMKQPQAVIDAFLA</sequence>